<organism evidence="1 2">
    <name type="scientific">Actinomadura bangladeshensis</name>
    <dbReference type="NCBI Taxonomy" id="453573"/>
    <lineage>
        <taxon>Bacteria</taxon>
        <taxon>Bacillati</taxon>
        <taxon>Actinomycetota</taxon>
        <taxon>Actinomycetes</taxon>
        <taxon>Streptosporangiales</taxon>
        <taxon>Thermomonosporaceae</taxon>
        <taxon>Actinomadura</taxon>
    </lineage>
</organism>
<reference evidence="1 2" key="1">
    <citation type="submission" date="2020-01" db="EMBL/GenBank/DDBJ databases">
        <title>Insect and environment-associated Actinomycetes.</title>
        <authorList>
            <person name="Currrie C."/>
            <person name="Chevrette M."/>
            <person name="Carlson C."/>
            <person name="Stubbendieck R."/>
            <person name="Wendt-Pienkowski E."/>
        </authorList>
    </citation>
    <scope>NUCLEOTIDE SEQUENCE [LARGE SCALE GENOMIC DNA]</scope>
    <source>
        <strain evidence="1 2">SID10258</strain>
    </source>
</reference>
<gene>
    <name evidence="1" type="ORF">G3I70_09040</name>
</gene>
<sequence length="93" mass="9698">MAAEDDLAVWLKELRAERGADGVAAEVAQARSGPECPHGEPGGALPHPQTGVPLCPICRAHQTACKLDALYCPKCQAIREAAGLPPDPKAHVP</sequence>
<dbReference type="RefSeq" id="WP_163054435.1">
    <property type="nucleotide sequence ID" value="NZ_JAAGLI010000213.1"/>
</dbReference>
<protein>
    <submittedName>
        <fullName evidence="1">Uncharacterized protein</fullName>
    </submittedName>
</protein>
<dbReference type="EMBL" id="JAAGLI010000213">
    <property type="protein sequence ID" value="NEA22636.1"/>
    <property type="molecule type" value="Genomic_DNA"/>
</dbReference>
<comment type="caution">
    <text evidence="1">The sequence shown here is derived from an EMBL/GenBank/DDBJ whole genome shotgun (WGS) entry which is preliminary data.</text>
</comment>
<evidence type="ECO:0000313" key="2">
    <source>
        <dbReference type="Proteomes" id="UP000475532"/>
    </source>
</evidence>
<accession>A0A6L9QC87</accession>
<evidence type="ECO:0000313" key="1">
    <source>
        <dbReference type="EMBL" id="NEA22636.1"/>
    </source>
</evidence>
<name>A0A6L9QC87_9ACTN</name>
<dbReference type="Proteomes" id="UP000475532">
    <property type="component" value="Unassembled WGS sequence"/>
</dbReference>
<proteinExistence type="predicted"/>
<dbReference type="AlphaFoldDB" id="A0A6L9QC87"/>